<feature type="signal peptide" evidence="2">
    <location>
        <begin position="1"/>
        <end position="19"/>
    </location>
</feature>
<dbReference type="OrthoDB" id="5130at2759"/>
<sequence>MIRVKLLLLIGLVGGSTTAFVPRLFQPSATVSHNERRKSSVLLHMSQFDVSKPTFDLFSLRSVRGDALTKYNSLNQSEPLRINLFGLLALTFFASPWLAQELNNNSSDMLSLPVIAVAMVAGVGSTGLFVRECQRRSKQLTRMEKELNALGLTLRLPSNPLADAPFQTAQPLAQLMNKSARAVRLLALSGTAEQLKSALLPLQVLQRRLVQASTYVVVIPTDGSSSDDWGLDSNQRNGFLADAGNTNDWKEYFDSLAVAASSEDGSSEFRWFGISAIGRSFGSGKGEVPEWLQILGQHLRPTDILLDETDPSQDDVDGVLAQQKTFYDALREGKLDEMKQVCSTQPANQVSAVMEEGGRLDEWKTCLEEGARPAGMKLGDADVMVVSDTDFPLLRVSTRQPCWRYKAGLEQMPKGNGN</sequence>
<keyword evidence="2" id="KW-0732">Signal</keyword>
<reference evidence="3" key="1">
    <citation type="submission" date="2020-06" db="EMBL/GenBank/DDBJ databases">
        <authorList>
            <consortium name="Plant Systems Biology data submission"/>
        </authorList>
    </citation>
    <scope>NUCLEOTIDE SEQUENCE</scope>
    <source>
        <strain evidence="3">D6</strain>
    </source>
</reference>
<evidence type="ECO:0000313" key="3">
    <source>
        <dbReference type="EMBL" id="CAB9514447.1"/>
    </source>
</evidence>
<dbReference type="Proteomes" id="UP001153069">
    <property type="component" value="Unassembled WGS sequence"/>
</dbReference>
<proteinExistence type="predicted"/>
<dbReference type="EMBL" id="CAICTM010000653">
    <property type="protein sequence ID" value="CAB9514447.1"/>
    <property type="molecule type" value="Genomic_DNA"/>
</dbReference>
<accession>A0A9N8E4E8</accession>
<evidence type="ECO:0000256" key="2">
    <source>
        <dbReference type="SAM" id="SignalP"/>
    </source>
</evidence>
<feature type="chain" id="PRO_5040124531" evidence="2">
    <location>
        <begin position="20"/>
        <end position="418"/>
    </location>
</feature>
<protein>
    <submittedName>
        <fullName evidence="3">Uncharacterized protein</fullName>
    </submittedName>
</protein>
<comment type="caution">
    <text evidence="3">The sequence shown here is derived from an EMBL/GenBank/DDBJ whole genome shotgun (WGS) entry which is preliminary data.</text>
</comment>
<dbReference type="Gene3D" id="3.10.450.50">
    <property type="match status" value="1"/>
</dbReference>
<gene>
    <name evidence="3" type="ORF">SEMRO_654_G182020.1</name>
</gene>
<organism evidence="3 4">
    <name type="scientific">Seminavis robusta</name>
    <dbReference type="NCBI Taxonomy" id="568900"/>
    <lineage>
        <taxon>Eukaryota</taxon>
        <taxon>Sar</taxon>
        <taxon>Stramenopiles</taxon>
        <taxon>Ochrophyta</taxon>
        <taxon>Bacillariophyta</taxon>
        <taxon>Bacillariophyceae</taxon>
        <taxon>Bacillariophycidae</taxon>
        <taxon>Naviculales</taxon>
        <taxon>Naviculaceae</taxon>
        <taxon>Seminavis</taxon>
    </lineage>
</organism>
<keyword evidence="4" id="KW-1185">Reference proteome</keyword>
<evidence type="ECO:0000313" key="4">
    <source>
        <dbReference type="Proteomes" id="UP001153069"/>
    </source>
</evidence>
<evidence type="ECO:0000256" key="1">
    <source>
        <dbReference type="SAM" id="Phobius"/>
    </source>
</evidence>
<keyword evidence="1" id="KW-1133">Transmembrane helix</keyword>
<dbReference type="AlphaFoldDB" id="A0A9N8E4E8"/>
<keyword evidence="1" id="KW-0472">Membrane</keyword>
<name>A0A9N8E4E8_9STRA</name>
<keyword evidence="1" id="KW-0812">Transmembrane</keyword>
<feature type="transmembrane region" description="Helical" evidence="1">
    <location>
        <begin position="80"/>
        <end position="98"/>
    </location>
</feature>
<feature type="transmembrane region" description="Helical" evidence="1">
    <location>
        <begin position="110"/>
        <end position="130"/>
    </location>
</feature>